<proteinExistence type="predicted"/>
<sequence length="282" mass="31622">MRITRRICPQRWLAVASPRRWHIILALLSVFPLAVHSQTQHPQLRVLSYNIHHGEGMDGRLDLPRVADIIRRFEPDVVALQEIDNNVRRTGLVDQGAELARLTHMTHVFGKFFDYDGGEYGQALLFRWPSTTVTNHPLPYPKDHEPRSAIQVTLAPTNGLPPFVFMGLHLDYETRAGRVQQARRLAELLKAAGPVVVAGDLNDTPRSKPLRILTRVLGDATAPISNVATFPSTNDKLDYVLFGASHQWRVISQQVHEVPVVSDHYPVLVVLEWIGGASPNSD</sequence>
<evidence type="ECO:0000259" key="1">
    <source>
        <dbReference type="Pfam" id="PF03372"/>
    </source>
</evidence>
<organism evidence="2 3">
    <name type="scientific">Tahibacter amnicola</name>
    <dbReference type="NCBI Taxonomy" id="2976241"/>
    <lineage>
        <taxon>Bacteria</taxon>
        <taxon>Pseudomonadati</taxon>
        <taxon>Pseudomonadota</taxon>
        <taxon>Gammaproteobacteria</taxon>
        <taxon>Lysobacterales</taxon>
        <taxon>Rhodanobacteraceae</taxon>
        <taxon>Tahibacter</taxon>
    </lineage>
</organism>
<dbReference type="InterPro" id="IPR005135">
    <property type="entry name" value="Endo/exonuclease/phosphatase"/>
</dbReference>
<evidence type="ECO:0000313" key="3">
    <source>
        <dbReference type="Proteomes" id="UP001064632"/>
    </source>
</evidence>
<keyword evidence="2" id="KW-0378">Hydrolase</keyword>
<dbReference type="PANTHER" id="PTHR14859">
    <property type="entry name" value="CALCOFLUOR WHITE HYPERSENSITIVE PROTEIN PRECURSOR"/>
    <property type="match status" value="1"/>
</dbReference>
<keyword evidence="2" id="KW-0255">Endonuclease</keyword>
<gene>
    <name evidence="2" type="ORF">N4264_11430</name>
</gene>
<accession>A0ABY6BNS0</accession>
<reference evidence="2" key="1">
    <citation type="submission" date="2022-09" db="EMBL/GenBank/DDBJ databases">
        <title>Tahibacter sp. nov., isolated from a fresh water.</title>
        <authorList>
            <person name="Baek J.H."/>
            <person name="Lee J.K."/>
            <person name="Kim J.M."/>
            <person name="Jeon C.O."/>
        </authorList>
    </citation>
    <scope>NUCLEOTIDE SEQUENCE</scope>
    <source>
        <strain evidence="2">W38</strain>
    </source>
</reference>
<name>A0ABY6BNS0_9GAMM</name>
<protein>
    <submittedName>
        <fullName evidence="2">Endonuclease/exonuclease/phosphatase family protein</fullName>
    </submittedName>
</protein>
<feature type="domain" description="Endonuclease/exonuclease/phosphatase" evidence="1">
    <location>
        <begin position="47"/>
        <end position="264"/>
    </location>
</feature>
<evidence type="ECO:0000313" key="2">
    <source>
        <dbReference type="EMBL" id="UXI70211.1"/>
    </source>
</evidence>
<dbReference type="RefSeq" id="WP_261697162.1">
    <property type="nucleotide sequence ID" value="NZ_CP104694.1"/>
</dbReference>
<dbReference type="SUPFAM" id="SSF56219">
    <property type="entry name" value="DNase I-like"/>
    <property type="match status" value="1"/>
</dbReference>
<dbReference type="InterPro" id="IPR051916">
    <property type="entry name" value="GPI-anchor_lipid_remodeler"/>
</dbReference>
<keyword evidence="2" id="KW-0540">Nuclease</keyword>
<dbReference type="InterPro" id="IPR036691">
    <property type="entry name" value="Endo/exonu/phosph_ase_sf"/>
</dbReference>
<dbReference type="GO" id="GO:0004519">
    <property type="term" value="F:endonuclease activity"/>
    <property type="evidence" value="ECO:0007669"/>
    <property type="project" value="UniProtKB-KW"/>
</dbReference>
<dbReference type="PANTHER" id="PTHR14859:SF15">
    <property type="entry name" value="ENDONUCLEASE_EXONUCLEASE_PHOSPHATASE DOMAIN-CONTAINING PROTEIN"/>
    <property type="match status" value="1"/>
</dbReference>
<keyword evidence="3" id="KW-1185">Reference proteome</keyword>
<dbReference type="Gene3D" id="3.60.10.10">
    <property type="entry name" value="Endonuclease/exonuclease/phosphatase"/>
    <property type="match status" value="1"/>
</dbReference>
<dbReference type="EMBL" id="CP104694">
    <property type="protein sequence ID" value="UXI70211.1"/>
    <property type="molecule type" value="Genomic_DNA"/>
</dbReference>
<dbReference type="Pfam" id="PF03372">
    <property type="entry name" value="Exo_endo_phos"/>
    <property type="match status" value="1"/>
</dbReference>
<dbReference type="Proteomes" id="UP001064632">
    <property type="component" value="Chromosome"/>
</dbReference>